<feature type="transmembrane region" description="Helical" evidence="8">
    <location>
        <begin position="356"/>
        <end position="376"/>
    </location>
</feature>
<organism evidence="10 11">
    <name type="scientific">Nonomuraea deserti</name>
    <dbReference type="NCBI Taxonomy" id="1848322"/>
    <lineage>
        <taxon>Bacteria</taxon>
        <taxon>Bacillati</taxon>
        <taxon>Actinomycetota</taxon>
        <taxon>Actinomycetes</taxon>
        <taxon>Streptosporangiales</taxon>
        <taxon>Streptosporangiaceae</taxon>
        <taxon>Nonomuraea</taxon>
    </lineage>
</organism>
<evidence type="ECO:0000313" key="11">
    <source>
        <dbReference type="Proteomes" id="UP000295258"/>
    </source>
</evidence>
<dbReference type="PANTHER" id="PTHR42929">
    <property type="entry name" value="INNER MEMBRANE ABC TRANSPORTER PERMEASE PROTEIN YDCU-RELATED-RELATED"/>
    <property type="match status" value="1"/>
</dbReference>
<dbReference type="EMBL" id="SMKO01000041">
    <property type="protein sequence ID" value="TDD05110.1"/>
    <property type="molecule type" value="Genomic_DNA"/>
</dbReference>
<keyword evidence="5 8" id="KW-0812">Transmembrane</keyword>
<dbReference type="Proteomes" id="UP000295258">
    <property type="component" value="Unassembled WGS sequence"/>
</dbReference>
<evidence type="ECO:0000256" key="2">
    <source>
        <dbReference type="ARBA" id="ARBA00007069"/>
    </source>
</evidence>
<evidence type="ECO:0000313" key="10">
    <source>
        <dbReference type="EMBL" id="TDD05110.1"/>
    </source>
</evidence>
<dbReference type="CDD" id="cd06261">
    <property type="entry name" value="TM_PBP2"/>
    <property type="match status" value="2"/>
</dbReference>
<evidence type="ECO:0000256" key="3">
    <source>
        <dbReference type="ARBA" id="ARBA00022448"/>
    </source>
</evidence>
<evidence type="ECO:0000256" key="8">
    <source>
        <dbReference type="RuleBase" id="RU363032"/>
    </source>
</evidence>
<dbReference type="InterPro" id="IPR000515">
    <property type="entry name" value="MetI-like"/>
</dbReference>
<dbReference type="RefSeq" id="WP_132596327.1">
    <property type="nucleotide sequence ID" value="NZ_SMKO01000041.1"/>
</dbReference>
<feature type="transmembrane region" description="Helical" evidence="8">
    <location>
        <begin position="518"/>
        <end position="543"/>
    </location>
</feature>
<keyword evidence="7 8" id="KW-0472">Membrane</keyword>
<gene>
    <name evidence="10" type="ORF">E1292_17805</name>
</gene>
<proteinExistence type="inferred from homology"/>
<dbReference type="Pfam" id="PF00528">
    <property type="entry name" value="BPD_transp_1"/>
    <property type="match status" value="1"/>
</dbReference>
<feature type="transmembrane region" description="Helical" evidence="8">
    <location>
        <begin position="388"/>
        <end position="409"/>
    </location>
</feature>
<keyword evidence="3 8" id="KW-0813">Transport</keyword>
<feature type="transmembrane region" description="Helical" evidence="8">
    <location>
        <begin position="415"/>
        <end position="441"/>
    </location>
</feature>
<feature type="transmembrane region" description="Helical" evidence="8">
    <location>
        <begin position="298"/>
        <end position="319"/>
    </location>
</feature>
<accession>A0A4R4VXA4</accession>
<dbReference type="InterPro" id="IPR035906">
    <property type="entry name" value="MetI-like_sf"/>
</dbReference>
<dbReference type="PANTHER" id="PTHR42929:SF5">
    <property type="entry name" value="ABC TRANSPORTER PERMEASE PROTEIN"/>
    <property type="match status" value="1"/>
</dbReference>
<name>A0A4R4VXA4_9ACTN</name>
<feature type="domain" description="ABC transmembrane type-1" evidence="9">
    <location>
        <begin position="350"/>
        <end position="538"/>
    </location>
</feature>
<dbReference type="SUPFAM" id="SSF161098">
    <property type="entry name" value="MetI-like"/>
    <property type="match status" value="2"/>
</dbReference>
<feature type="transmembrane region" description="Helical" evidence="8">
    <location>
        <begin position="149"/>
        <end position="168"/>
    </location>
</feature>
<comment type="subcellular location">
    <subcellularLocation>
        <location evidence="1 8">Cell membrane</location>
        <topology evidence="1 8">Multi-pass membrane protein</topology>
    </subcellularLocation>
</comment>
<evidence type="ECO:0000256" key="1">
    <source>
        <dbReference type="ARBA" id="ARBA00004651"/>
    </source>
</evidence>
<keyword evidence="4" id="KW-1003">Cell membrane</keyword>
<evidence type="ECO:0000256" key="7">
    <source>
        <dbReference type="ARBA" id="ARBA00023136"/>
    </source>
</evidence>
<reference evidence="10 11" key="1">
    <citation type="submission" date="2019-03" db="EMBL/GenBank/DDBJ databases">
        <title>Draft genome sequences of novel Actinobacteria.</title>
        <authorList>
            <person name="Sahin N."/>
            <person name="Ay H."/>
            <person name="Saygin H."/>
        </authorList>
    </citation>
    <scope>NUCLEOTIDE SEQUENCE [LARGE SCALE GENOMIC DNA]</scope>
    <source>
        <strain evidence="10 11">KC310</strain>
    </source>
</reference>
<dbReference type="Gene3D" id="1.10.3720.10">
    <property type="entry name" value="MetI-like"/>
    <property type="match status" value="2"/>
</dbReference>
<comment type="caution">
    <text evidence="10">The sequence shown here is derived from an EMBL/GenBank/DDBJ whole genome shotgun (WGS) entry which is preliminary data.</text>
</comment>
<feature type="transmembrane region" description="Helical" evidence="8">
    <location>
        <begin position="474"/>
        <end position="498"/>
    </location>
</feature>
<keyword evidence="11" id="KW-1185">Reference proteome</keyword>
<evidence type="ECO:0000256" key="6">
    <source>
        <dbReference type="ARBA" id="ARBA00022989"/>
    </source>
</evidence>
<feature type="transmembrane region" description="Helical" evidence="8">
    <location>
        <begin position="68"/>
        <end position="87"/>
    </location>
</feature>
<feature type="transmembrane region" description="Helical" evidence="8">
    <location>
        <begin position="249"/>
        <end position="271"/>
    </location>
</feature>
<dbReference type="GO" id="GO:0005886">
    <property type="term" value="C:plasma membrane"/>
    <property type="evidence" value="ECO:0007669"/>
    <property type="project" value="UniProtKB-SubCell"/>
</dbReference>
<dbReference type="PROSITE" id="PS50928">
    <property type="entry name" value="ABC_TM1"/>
    <property type="match status" value="2"/>
</dbReference>
<comment type="similarity">
    <text evidence="2">Belongs to the binding-protein-dependent transport system permease family. CysTW subfamily.</text>
</comment>
<keyword evidence="6 8" id="KW-1133">Transmembrane helix</keyword>
<evidence type="ECO:0000256" key="4">
    <source>
        <dbReference type="ARBA" id="ARBA00022475"/>
    </source>
</evidence>
<evidence type="ECO:0000256" key="5">
    <source>
        <dbReference type="ARBA" id="ARBA00022692"/>
    </source>
</evidence>
<dbReference type="GO" id="GO:0055085">
    <property type="term" value="P:transmembrane transport"/>
    <property type="evidence" value="ECO:0007669"/>
    <property type="project" value="InterPro"/>
</dbReference>
<feature type="domain" description="ABC transmembrane type-1" evidence="9">
    <location>
        <begin position="64"/>
        <end position="268"/>
    </location>
</feature>
<feature type="transmembrane region" description="Helical" evidence="8">
    <location>
        <begin position="99"/>
        <end position="118"/>
    </location>
</feature>
<evidence type="ECO:0000259" key="9">
    <source>
        <dbReference type="PROSITE" id="PS50928"/>
    </source>
</evidence>
<feature type="transmembrane region" description="Helical" evidence="8">
    <location>
        <begin position="7"/>
        <end position="30"/>
    </location>
</feature>
<feature type="transmembrane region" description="Helical" evidence="8">
    <location>
        <begin position="200"/>
        <end position="221"/>
    </location>
</feature>
<dbReference type="AlphaFoldDB" id="A0A4R4VXA4"/>
<protein>
    <submittedName>
        <fullName evidence="10">ABC transporter permease subunit</fullName>
    </submittedName>
</protein>
<sequence length="568" mass="60190">MRRHRTAYLLAAPSVVLLAGVFAGAMLTLLEYSFHQYLPDGTDIAHTTATWQTFLTGGYHWQIVGETVVLGLITTVAAAVVGYPTAYALHRVRQSRWRYVGLFIIFAPLLTSVVSRTYGWELILGDSGVLNSLLEPVGLGPVELLYERSSVVIALVHILLPFMVFPITQSLGQLDPAFGEAAGDLGAGAFRRFVKVTLPLTTPGLIGGAQLVFALSISSFATPSLLGGGRVNVLATEIYDNVNNVDWPLAAVSSYALLALAVVALGVFGWLQRRTGRAEQGGVTAAGAASSGARGWSVWLAIVYVYVLLPLVIIVINSFSSVSYGTWPPPGLSAKWYANLFEQEGLGAATLLSLEVAIAATILAMVIGTAVAVSLVRHRMPGRGPLQSFVLSPTVVPKVAFGFAGFIYLHRLNLFGGVAGLVVTHTVIVLPFVVIVVTAALMRADATLDAAAKDLGAAPLRAFRLATLPQIRPALIAAALFAFVVSFDEVDMTVFLLSPDQNTLPVWMFVYMQKFQDPTLAALSTLLIVAALAIAATVAVLLARSGVFSSLTTSPEEPVAKVKEGSSA</sequence>